<keyword evidence="2" id="KW-1185">Reference proteome</keyword>
<dbReference type="Proteomes" id="UP001164761">
    <property type="component" value="Chromosome"/>
</dbReference>
<sequence length="462" mass="52423">MSYWIENMLNSKPIDWRSKADEFLGYVFDEKNQVMHRTDNGHVHFTAFIEGSGCELITYGGIIVGKLLRGEDVQELLPSLEDYYSENYGIYQNGVGDKKSEYWYLMHVNALAATITRLALMDNKNAVNRLRSSMDRLIQIAHQNNYSFNDQGYDFENAQPWTKLDAFRQPDTIGAYAYLMEFAYELFGEEAYQSEARAAMQNYTSFEVNPWYEIPSGAMACLAAAKLNDGGATFPLDKVVQFALDPEFGSLHEGTWGNAAIDGLMRGWRGHSREEASSMAYSFETFVLVPYLLPVARYDARFAKRIGRYLLHAAINARLFYGNFHSKEAQGRPDLSHLVPYEALHHERDGHSPYATGDFHGQKSVYGGAYTLWWGEIIRPTSDSYVLELDVTKTDFLTHNVKPTKMYYNPYQHDLDVTVHVGTRPVNVVTLGGVYLHKKVTGAVQLSLKADSVTFVQLEVCV</sequence>
<accession>A0ABY6ZJD9</accession>
<organism evidence="1 2">
    <name type="scientific">Alicyclobacillus fastidiosus</name>
    <dbReference type="NCBI Taxonomy" id="392011"/>
    <lineage>
        <taxon>Bacteria</taxon>
        <taxon>Bacillati</taxon>
        <taxon>Bacillota</taxon>
        <taxon>Bacilli</taxon>
        <taxon>Bacillales</taxon>
        <taxon>Alicyclobacillaceae</taxon>
        <taxon>Alicyclobacillus</taxon>
    </lineage>
</organism>
<gene>
    <name evidence="1" type="ORF">NZD89_06500</name>
</gene>
<dbReference type="EMBL" id="CP104067">
    <property type="protein sequence ID" value="WAH43054.1"/>
    <property type="molecule type" value="Genomic_DNA"/>
</dbReference>
<protein>
    <submittedName>
        <fullName evidence="1">Uncharacterized protein</fullName>
    </submittedName>
</protein>
<evidence type="ECO:0000313" key="1">
    <source>
        <dbReference type="EMBL" id="WAH43054.1"/>
    </source>
</evidence>
<proteinExistence type="predicted"/>
<dbReference type="RefSeq" id="WP_268006933.1">
    <property type="nucleotide sequence ID" value="NZ_BSUT01000001.1"/>
</dbReference>
<name>A0ABY6ZJD9_9BACL</name>
<reference evidence="1" key="1">
    <citation type="submission" date="2022-08" db="EMBL/GenBank/DDBJ databases">
        <title>Alicyclobacillus fastidiosus DSM 17978, complete genome.</title>
        <authorList>
            <person name="Wang Q."/>
            <person name="Cai R."/>
            <person name="Wang Z."/>
        </authorList>
    </citation>
    <scope>NUCLEOTIDE SEQUENCE</scope>
    <source>
        <strain evidence="1">DSM 17978</strain>
    </source>
</reference>
<evidence type="ECO:0000313" key="2">
    <source>
        <dbReference type="Proteomes" id="UP001164761"/>
    </source>
</evidence>